<protein>
    <recommendedName>
        <fullName evidence="6">SURF1-like protein</fullName>
    </recommendedName>
</protein>
<evidence type="ECO:0000313" key="7">
    <source>
        <dbReference type="EMBL" id="MDT1061828.1"/>
    </source>
</evidence>
<dbReference type="RefSeq" id="WP_311758924.1">
    <property type="nucleotide sequence ID" value="NZ_JAVRQI010000005.1"/>
</dbReference>
<keyword evidence="4 6" id="KW-1133">Transmembrane helix</keyword>
<name>A0ABU3EC70_9RHOB</name>
<dbReference type="EMBL" id="JAVRQI010000005">
    <property type="protein sequence ID" value="MDT1061828.1"/>
    <property type="molecule type" value="Genomic_DNA"/>
</dbReference>
<evidence type="ECO:0000256" key="2">
    <source>
        <dbReference type="ARBA" id="ARBA00007165"/>
    </source>
</evidence>
<keyword evidence="5 6" id="KW-0472">Membrane</keyword>
<dbReference type="InterPro" id="IPR002994">
    <property type="entry name" value="Surf1/Shy1"/>
</dbReference>
<evidence type="ECO:0000256" key="1">
    <source>
        <dbReference type="ARBA" id="ARBA00004370"/>
    </source>
</evidence>
<keyword evidence="8" id="KW-1185">Reference proteome</keyword>
<comment type="subcellular location">
    <subcellularLocation>
        <location evidence="6">Cell membrane</location>
        <topology evidence="6">Multi-pass membrane protein</topology>
    </subcellularLocation>
    <subcellularLocation>
        <location evidence="1">Membrane</location>
    </subcellularLocation>
</comment>
<evidence type="ECO:0000256" key="5">
    <source>
        <dbReference type="ARBA" id="ARBA00023136"/>
    </source>
</evidence>
<proteinExistence type="inferred from homology"/>
<evidence type="ECO:0000256" key="4">
    <source>
        <dbReference type="ARBA" id="ARBA00022989"/>
    </source>
</evidence>
<evidence type="ECO:0000313" key="8">
    <source>
        <dbReference type="Proteomes" id="UP001251085"/>
    </source>
</evidence>
<dbReference type="Pfam" id="PF02104">
    <property type="entry name" value="SURF1"/>
    <property type="match status" value="1"/>
</dbReference>
<organism evidence="7 8">
    <name type="scientific">Paracoccus broussonetiae</name>
    <dbReference type="NCBI Taxonomy" id="3075834"/>
    <lineage>
        <taxon>Bacteria</taxon>
        <taxon>Pseudomonadati</taxon>
        <taxon>Pseudomonadota</taxon>
        <taxon>Alphaproteobacteria</taxon>
        <taxon>Rhodobacterales</taxon>
        <taxon>Paracoccaceae</taxon>
        <taxon>Paracoccus</taxon>
    </lineage>
</organism>
<reference evidence="8" key="1">
    <citation type="submission" date="2023-07" db="EMBL/GenBank/DDBJ databases">
        <title>Characterization of two Paracoccaceae strains isolated from Phycosphere and proposal of Xinfangfangia lacusdiani sp. nov.</title>
        <authorList>
            <person name="Deng Y."/>
            <person name="Zhang Y.Q."/>
        </authorList>
    </citation>
    <scope>NUCLEOTIDE SEQUENCE [LARGE SCALE GENOMIC DNA]</scope>
    <source>
        <strain evidence="8">CPCC 101403</strain>
    </source>
</reference>
<keyword evidence="6" id="KW-1003">Cell membrane</keyword>
<comment type="similarity">
    <text evidence="2 6">Belongs to the SURF1 family.</text>
</comment>
<dbReference type="PROSITE" id="PS50895">
    <property type="entry name" value="SURF1"/>
    <property type="match status" value="1"/>
</dbReference>
<comment type="caution">
    <text evidence="7">The sequence shown here is derived from an EMBL/GenBank/DDBJ whole genome shotgun (WGS) entry which is preliminary data.</text>
</comment>
<dbReference type="PANTHER" id="PTHR23427">
    <property type="entry name" value="SURFEIT LOCUS PROTEIN"/>
    <property type="match status" value="1"/>
</dbReference>
<accession>A0ABU3EC70</accession>
<dbReference type="PANTHER" id="PTHR23427:SF2">
    <property type="entry name" value="SURFEIT LOCUS PROTEIN 1"/>
    <property type="match status" value="1"/>
</dbReference>
<gene>
    <name evidence="7" type="ORF">RM190_08165</name>
</gene>
<dbReference type="InterPro" id="IPR045214">
    <property type="entry name" value="Surf1/Surf4"/>
</dbReference>
<evidence type="ECO:0000256" key="6">
    <source>
        <dbReference type="RuleBase" id="RU363076"/>
    </source>
</evidence>
<evidence type="ECO:0000256" key="3">
    <source>
        <dbReference type="ARBA" id="ARBA00022692"/>
    </source>
</evidence>
<keyword evidence="3 6" id="KW-0812">Transmembrane</keyword>
<dbReference type="CDD" id="cd06662">
    <property type="entry name" value="SURF1"/>
    <property type="match status" value="1"/>
</dbReference>
<feature type="transmembrane region" description="Helical" evidence="6">
    <location>
        <begin position="5"/>
        <end position="26"/>
    </location>
</feature>
<feature type="transmembrane region" description="Helical" evidence="6">
    <location>
        <begin position="197"/>
        <end position="216"/>
    </location>
</feature>
<sequence length="223" mass="24727">MRRYLFPLIIGVLGTAILISLGVWQLGRLEWKEDMLAQIQSRIEGPPRPLPARYEPEMKYTPVTLSGRTTGDEIDVLSGTRESGGGYQIVSAFVTGDGRRILLDRGFVDQDHRHAPRPPVDLAVIGNLHWPEEKSSSTPAPNLSENIWFARDVPAMAEKLGTEPLLVVAAQVSGDAQGIEPIPVAIQGIPNNHLSYAVQWFMIAAVWAGMTVALIWRIRQRQF</sequence>
<dbReference type="Proteomes" id="UP001251085">
    <property type="component" value="Unassembled WGS sequence"/>
</dbReference>